<dbReference type="InterPro" id="IPR006175">
    <property type="entry name" value="YjgF/YER057c/UK114"/>
</dbReference>
<sequence>MAEGAKRFGNLPRFSSIVVHDNTVYLAGQVSQLVDGDITAQSEDVFAKIDALLDEAGCSRDSIISAQIWLADMDDYAAMNEAWDKWLDGRAKPVRVCVEARMAKPHYKIEVLAIAILNDA</sequence>
<organism evidence="1 2">
    <name type="scientific">Nitratireductor aquimarinus</name>
    <dbReference type="NCBI Taxonomy" id="889300"/>
    <lineage>
        <taxon>Bacteria</taxon>
        <taxon>Pseudomonadati</taxon>
        <taxon>Pseudomonadota</taxon>
        <taxon>Alphaproteobacteria</taxon>
        <taxon>Hyphomicrobiales</taxon>
        <taxon>Phyllobacteriaceae</taxon>
        <taxon>Nitratireductor</taxon>
    </lineage>
</organism>
<comment type="caution">
    <text evidence="1">The sequence shown here is derived from an EMBL/GenBank/DDBJ whole genome shotgun (WGS) entry which is preliminary data.</text>
</comment>
<dbReference type="CDD" id="cd06150">
    <property type="entry name" value="YjgF_YER057c_UK114_like_2"/>
    <property type="match status" value="1"/>
</dbReference>
<reference evidence="1 2" key="1">
    <citation type="submission" date="2023-10" db="EMBL/GenBank/DDBJ databases">
        <authorList>
            <person name="Venkata Ramana C."/>
            <person name="Sasikala C."/>
            <person name="Dhurka M."/>
        </authorList>
    </citation>
    <scope>NUCLEOTIDE SEQUENCE [LARGE SCALE GENOMIC DNA]</scope>
    <source>
        <strain evidence="1 2">KCTC 32151</strain>
    </source>
</reference>
<proteinExistence type="predicted"/>
<keyword evidence="2" id="KW-1185">Reference proteome</keyword>
<dbReference type="SUPFAM" id="SSF55298">
    <property type="entry name" value="YjgF-like"/>
    <property type="match status" value="1"/>
</dbReference>
<dbReference type="Gene3D" id="3.30.1330.40">
    <property type="entry name" value="RutC-like"/>
    <property type="match status" value="1"/>
</dbReference>
<dbReference type="InterPro" id="IPR035959">
    <property type="entry name" value="RutC-like_sf"/>
</dbReference>
<dbReference type="PANTHER" id="PTHR47328">
    <property type="match status" value="1"/>
</dbReference>
<dbReference type="Proteomes" id="UP001185659">
    <property type="component" value="Unassembled WGS sequence"/>
</dbReference>
<evidence type="ECO:0000313" key="1">
    <source>
        <dbReference type="EMBL" id="MDV6225298.1"/>
    </source>
</evidence>
<dbReference type="Pfam" id="PF01042">
    <property type="entry name" value="Ribonuc_L-PSP"/>
    <property type="match status" value="1"/>
</dbReference>
<gene>
    <name evidence="1" type="ORF">R2G56_03275</name>
</gene>
<dbReference type="PANTHER" id="PTHR47328:SF1">
    <property type="entry name" value="RUTC FAMILY PROTEIN YOAB"/>
    <property type="match status" value="1"/>
</dbReference>
<name>A0ABU4AGE1_9HYPH</name>
<dbReference type="InterPro" id="IPR035709">
    <property type="entry name" value="YoaB-like"/>
</dbReference>
<dbReference type="RefSeq" id="WP_317560427.1">
    <property type="nucleotide sequence ID" value="NZ_JAWLIP010000001.1"/>
</dbReference>
<dbReference type="EMBL" id="JAWLIP010000001">
    <property type="protein sequence ID" value="MDV6225298.1"/>
    <property type="molecule type" value="Genomic_DNA"/>
</dbReference>
<evidence type="ECO:0000313" key="2">
    <source>
        <dbReference type="Proteomes" id="UP001185659"/>
    </source>
</evidence>
<protein>
    <submittedName>
        <fullName evidence="1">RidA family protein</fullName>
    </submittedName>
</protein>
<accession>A0ABU4AGE1</accession>